<gene>
    <name evidence="2" type="ORF">CCMP2556_LOCUS43697</name>
</gene>
<keyword evidence="1" id="KW-0472">Membrane</keyword>
<accession>A0ABP0QSE8</accession>
<evidence type="ECO:0000313" key="3">
    <source>
        <dbReference type="Proteomes" id="UP001642484"/>
    </source>
</evidence>
<proteinExistence type="predicted"/>
<comment type="caution">
    <text evidence="2">The sequence shown here is derived from an EMBL/GenBank/DDBJ whole genome shotgun (WGS) entry which is preliminary data.</text>
</comment>
<keyword evidence="1" id="KW-1133">Transmembrane helix</keyword>
<dbReference type="Proteomes" id="UP001642484">
    <property type="component" value="Unassembled WGS sequence"/>
</dbReference>
<evidence type="ECO:0000256" key="1">
    <source>
        <dbReference type="SAM" id="Phobius"/>
    </source>
</evidence>
<keyword evidence="1" id="KW-0812">Transmembrane</keyword>
<feature type="transmembrane region" description="Helical" evidence="1">
    <location>
        <begin position="33"/>
        <end position="52"/>
    </location>
</feature>
<protein>
    <submittedName>
        <fullName evidence="2">Uncharacterized protein</fullName>
    </submittedName>
</protein>
<reference evidence="2 3" key="1">
    <citation type="submission" date="2024-02" db="EMBL/GenBank/DDBJ databases">
        <authorList>
            <person name="Chen Y."/>
            <person name="Shah S."/>
            <person name="Dougan E. K."/>
            <person name="Thang M."/>
            <person name="Chan C."/>
        </authorList>
    </citation>
    <scope>NUCLEOTIDE SEQUENCE [LARGE SCALE GENOMIC DNA]</scope>
</reference>
<dbReference type="EMBL" id="CAXAMN010024917">
    <property type="protein sequence ID" value="CAK9091033.1"/>
    <property type="molecule type" value="Genomic_DNA"/>
</dbReference>
<keyword evidence="3" id="KW-1185">Reference proteome</keyword>
<sequence length="159" mass="17109">MWILSISCRFAPLREFFGVQPSHPLTNCGLCPLFAMARAAALCILAAALCMLRNIAFVPAPARTAADPAVVAGAAVLATVPMGADAFVFKGKEYFDVFYGIEPLAWAFCGFVIVYYGAVVKNAAQKYNVPIQKIPPKVGAFVGKEVEVEVLNRRGIPKQ</sequence>
<evidence type="ECO:0000313" key="2">
    <source>
        <dbReference type="EMBL" id="CAK9091033.1"/>
    </source>
</evidence>
<feature type="transmembrane region" description="Helical" evidence="1">
    <location>
        <begin position="64"/>
        <end position="84"/>
    </location>
</feature>
<feature type="transmembrane region" description="Helical" evidence="1">
    <location>
        <begin position="104"/>
        <end position="124"/>
    </location>
</feature>
<name>A0ABP0QSE8_9DINO</name>
<organism evidence="2 3">
    <name type="scientific">Durusdinium trenchii</name>
    <dbReference type="NCBI Taxonomy" id="1381693"/>
    <lineage>
        <taxon>Eukaryota</taxon>
        <taxon>Sar</taxon>
        <taxon>Alveolata</taxon>
        <taxon>Dinophyceae</taxon>
        <taxon>Suessiales</taxon>
        <taxon>Symbiodiniaceae</taxon>
        <taxon>Durusdinium</taxon>
    </lineage>
</organism>